<keyword evidence="3" id="KW-1185">Reference proteome</keyword>
<dbReference type="EMBL" id="JARKIE010000464">
    <property type="protein sequence ID" value="KAJ7635923.1"/>
    <property type="molecule type" value="Genomic_DNA"/>
</dbReference>
<name>A0AAD7FRY8_MYCRO</name>
<dbReference type="AlphaFoldDB" id="A0AAD7FRY8"/>
<organism evidence="2 3">
    <name type="scientific">Mycena rosella</name>
    <name type="common">Pink bonnet</name>
    <name type="synonym">Agaricus rosellus</name>
    <dbReference type="NCBI Taxonomy" id="1033263"/>
    <lineage>
        <taxon>Eukaryota</taxon>
        <taxon>Fungi</taxon>
        <taxon>Dikarya</taxon>
        <taxon>Basidiomycota</taxon>
        <taxon>Agaricomycotina</taxon>
        <taxon>Agaricomycetes</taxon>
        <taxon>Agaricomycetidae</taxon>
        <taxon>Agaricales</taxon>
        <taxon>Marasmiineae</taxon>
        <taxon>Mycenaceae</taxon>
        <taxon>Mycena</taxon>
    </lineage>
</organism>
<feature type="compositionally biased region" description="Polar residues" evidence="1">
    <location>
        <begin position="70"/>
        <end position="82"/>
    </location>
</feature>
<dbReference type="Proteomes" id="UP001221757">
    <property type="component" value="Unassembled WGS sequence"/>
</dbReference>
<feature type="region of interest" description="Disordered" evidence="1">
    <location>
        <begin position="57"/>
        <end position="88"/>
    </location>
</feature>
<evidence type="ECO:0000256" key="1">
    <source>
        <dbReference type="SAM" id="MobiDB-lite"/>
    </source>
</evidence>
<accession>A0AAD7FRY8</accession>
<sequence length="682" mass="76180">MSNEDTEMAPVDDRSMYSYPPPSPPPAPPSVPPMRTQQLNFFTTKRQPAVQHPLAMGIIPPAQTGDRRTQTQPAAVASSSNRGAPARTDTALPKHTRIAVPPAQAQAAAGGSRNRAVLPAQAQAAAGISSKRAALPTPMDAIQSGSKRQFVSAPDQEVHEKELERMLNIAISEKEKTEMLDKRLLHVESQLHKSQCNKHELLDKITVQTQSAAQDDNMDELVQVEPELQDVQQQRADEQTAHAKQTADKANEIAGLMERLRPSHGPMVLPQGPFPAHPPRMLPQFINAQTHQQRRFQVIKTSGSRLLVIPLEPGGGNAEGGSADDTGSGNPREVFTLDPSDPKCMELITKAVRDVLQQLGVAAVTVNKESKSPWAPSKRATQRRRQQAAMSKEHDLYWKRALHEIWRVCYSRSTAEDFASYKSRSWDIEARHDSEDGWGVPDVSEEYLEDELHGLLQRSQEAWARWKPRLDPVALTVETEEEAIARVEANQKIRRGNIKASNTKKRKYEKRHKCVVMTIRIKTDAGGDEAKDLDAWEFFKEMLEHLAPGGMSSEEDEVRDIGGRLITKVYVVKICIWRPMAVTEYVEMINDTALPLKNAKGASLSPRIREDKIGSSAAPVGMPEAMYDKEWLADQRQKRPHYLKEVLKVSKEAFEFLVEATEGMNSESMDGEDSDVRMYFIS</sequence>
<reference evidence="2" key="1">
    <citation type="submission" date="2023-03" db="EMBL/GenBank/DDBJ databases">
        <title>Massive genome expansion in bonnet fungi (Mycena s.s.) driven by repeated elements and novel gene families across ecological guilds.</title>
        <authorList>
            <consortium name="Lawrence Berkeley National Laboratory"/>
            <person name="Harder C.B."/>
            <person name="Miyauchi S."/>
            <person name="Viragh M."/>
            <person name="Kuo A."/>
            <person name="Thoen E."/>
            <person name="Andreopoulos B."/>
            <person name="Lu D."/>
            <person name="Skrede I."/>
            <person name="Drula E."/>
            <person name="Henrissat B."/>
            <person name="Morin E."/>
            <person name="Kohler A."/>
            <person name="Barry K."/>
            <person name="LaButti K."/>
            <person name="Morin E."/>
            <person name="Salamov A."/>
            <person name="Lipzen A."/>
            <person name="Mereny Z."/>
            <person name="Hegedus B."/>
            <person name="Baldrian P."/>
            <person name="Stursova M."/>
            <person name="Weitz H."/>
            <person name="Taylor A."/>
            <person name="Grigoriev I.V."/>
            <person name="Nagy L.G."/>
            <person name="Martin F."/>
            <person name="Kauserud H."/>
        </authorList>
    </citation>
    <scope>NUCLEOTIDE SEQUENCE</scope>
    <source>
        <strain evidence="2">CBHHK067</strain>
    </source>
</reference>
<evidence type="ECO:0000313" key="3">
    <source>
        <dbReference type="Proteomes" id="UP001221757"/>
    </source>
</evidence>
<comment type="caution">
    <text evidence="2">The sequence shown here is derived from an EMBL/GenBank/DDBJ whole genome shotgun (WGS) entry which is preliminary data.</text>
</comment>
<gene>
    <name evidence="2" type="ORF">B0H17DRAFT_1217192</name>
</gene>
<feature type="region of interest" description="Disordered" evidence="1">
    <location>
        <begin position="368"/>
        <end position="388"/>
    </location>
</feature>
<feature type="region of interest" description="Disordered" evidence="1">
    <location>
        <begin position="1"/>
        <end position="39"/>
    </location>
</feature>
<protein>
    <submittedName>
        <fullName evidence="2">Uncharacterized protein</fullName>
    </submittedName>
</protein>
<evidence type="ECO:0000313" key="2">
    <source>
        <dbReference type="EMBL" id="KAJ7635923.1"/>
    </source>
</evidence>
<proteinExistence type="predicted"/>
<feature type="compositionally biased region" description="Pro residues" evidence="1">
    <location>
        <begin position="19"/>
        <end position="32"/>
    </location>
</feature>